<feature type="non-terminal residue" evidence="1">
    <location>
        <position position="71"/>
    </location>
</feature>
<reference evidence="1" key="1">
    <citation type="submission" date="2018-11" db="EMBL/GenBank/DDBJ databases">
        <authorList>
            <consortium name="Pathogen Informatics"/>
        </authorList>
    </citation>
    <scope>NUCLEOTIDE SEQUENCE</scope>
</reference>
<dbReference type="EMBL" id="CAAALY010113753">
    <property type="protein sequence ID" value="VEL30614.1"/>
    <property type="molecule type" value="Genomic_DNA"/>
</dbReference>
<name>A0A3S5B154_9PLAT</name>
<organism evidence="1 2">
    <name type="scientific">Protopolystoma xenopodis</name>
    <dbReference type="NCBI Taxonomy" id="117903"/>
    <lineage>
        <taxon>Eukaryota</taxon>
        <taxon>Metazoa</taxon>
        <taxon>Spiralia</taxon>
        <taxon>Lophotrochozoa</taxon>
        <taxon>Platyhelminthes</taxon>
        <taxon>Monogenea</taxon>
        <taxon>Polyopisthocotylea</taxon>
        <taxon>Polystomatidea</taxon>
        <taxon>Polystomatidae</taxon>
        <taxon>Protopolystoma</taxon>
    </lineage>
</organism>
<gene>
    <name evidence="1" type="ORF">PXEA_LOCUS24054</name>
</gene>
<dbReference type="Proteomes" id="UP000784294">
    <property type="component" value="Unassembled WGS sequence"/>
</dbReference>
<dbReference type="AlphaFoldDB" id="A0A3S5B154"/>
<accession>A0A3S5B154</accession>
<evidence type="ECO:0000313" key="2">
    <source>
        <dbReference type="Proteomes" id="UP000784294"/>
    </source>
</evidence>
<comment type="caution">
    <text evidence="1">The sequence shown here is derived from an EMBL/GenBank/DDBJ whole genome shotgun (WGS) entry which is preliminary data.</text>
</comment>
<proteinExistence type="predicted"/>
<sequence>MAYAQQRISSLVIASATTPVSLPADLGTTAAPGVSHAGQLSPVIELPPSLDAFDEHHKLATNGHGRILSDH</sequence>
<protein>
    <submittedName>
        <fullName evidence="1">Uncharacterized protein</fullName>
    </submittedName>
</protein>
<evidence type="ECO:0000313" key="1">
    <source>
        <dbReference type="EMBL" id="VEL30614.1"/>
    </source>
</evidence>
<keyword evidence="2" id="KW-1185">Reference proteome</keyword>